<accession>A0A6A6DEZ5</accession>
<evidence type="ECO:0000313" key="1">
    <source>
        <dbReference type="EMBL" id="KAF2177715.1"/>
    </source>
</evidence>
<feature type="non-terminal residue" evidence="1">
    <location>
        <position position="1"/>
    </location>
</feature>
<proteinExistence type="predicted"/>
<gene>
    <name evidence="1" type="ORF">K469DRAFT_602481</name>
</gene>
<name>A0A6A6DEZ5_9PEZI</name>
<reference evidence="1" key="1">
    <citation type="journal article" date="2020" name="Stud. Mycol.">
        <title>101 Dothideomycetes genomes: a test case for predicting lifestyles and emergence of pathogens.</title>
        <authorList>
            <person name="Haridas S."/>
            <person name="Albert R."/>
            <person name="Binder M."/>
            <person name="Bloem J."/>
            <person name="Labutti K."/>
            <person name="Salamov A."/>
            <person name="Andreopoulos B."/>
            <person name="Baker S."/>
            <person name="Barry K."/>
            <person name="Bills G."/>
            <person name="Bluhm B."/>
            <person name="Cannon C."/>
            <person name="Castanera R."/>
            <person name="Culley D."/>
            <person name="Daum C."/>
            <person name="Ezra D."/>
            <person name="Gonzalez J."/>
            <person name="Henrissat B."/>
            <person name="Kuo A."/>
            <person name="Liang C."/>
            <person name="Lipzen A."/>
            <person name="Lutzoni F."/>
            <person name="Magnuson J."/>
            <person name="Mondo S."/>
            <person name="Nolan M."/>
            <person name="Ohm R."/>
            <person name="Pangilinan J."/>
            <person name="Park H.-J."/>
            <person name="Ramirez L."/>
            <person name="Alfaro M."/>
            <person name="Sun H."/>
            <person name="Tritt A."/>
            <person name="Yoshinaga Y."/>
            <person name="Zwiers L.-H."/>
            <person name="Turgeon B."/>
            <person name="Goodwin S."/>
            <person name="Spatafora J."/>
            <person name="Crous P."/>
            <person name="Grigoriev I."/>
        </authorList>
    </citation>
    <scope>NUCLEOTIDE SEQUENCE</scope>
    <source>
        <strain evidence="1">CBS 207.26</strain>
    </source>
</reference>
<keyword evidence="2" id="KW-1185">Reference proteome</keyword>
<organism evidence="1 2">
    <name type="scientific">Zopfia rhizophila CBS 207.26</name>
    <dbReference type="NCBI Taxonomy" id="1314779"/>
    <lineage>
        <taxon>Eukaryota</taxon>
        <taxon>Fungi</taxon>
        <taxon>Dikarya</taxon>
        <taxon>Ascomycota</taxon>
        <taxon>Pezizomycotina</taxon>
        <taxon>Dothideomycetes</taxon>
        <taxon>Dothideomycetes incertae sedis</taxon>
        <taxon>Zopfiaceae</taxon>
        <taxon>Zopfia</taxon>
    </lineage>
</organism>
<dbReference type="AlphaFoldDB" id="A0A6A6DEZ5"/>
<sequence>ALVVGVVTQGNTLMNATTKLLKVDQGGLSRLVKRMKERLKASKLLLWNPHLYENEIGRKRLKS</sequence>
<dbReference type="Proteomes" id="UP000800200">
    <property type="component" value="Unassembled WGS sequence"/>
</dbReference>
<evidence type="ECO:0000313" key="2">
    <source>
        <dbReference type="Proteomes" id="UP000800200"/>
    </source>
</evidence>
<dbReference type="EMBL" id="ML994685">
    <property type="protein sequence ID" value="KAF2177715.1"/>
    <property type="molecule type" value="Genomic_DNA"/>
</dbReference>
<protein>
    <submittedName>
        <fullName evidence="1">Uncharacterized protein</fullName>
    </submittedName>
</protein>
<dbReference type="OrthoDB" id="3785484at2759"/>